<dbReference type="Pfam" id="PF21986">
    <property type="entry name" value="AH_C"/>
    <property type="match status" value="1"/>
</dbReference>
<keyword evidence="3" id="KW-0808">Transferase</keyword>
<dbReference type="NCBIfam" id="TIGR02713">
    <property type="entry name" value="allophanate_hyd"/>
    <property type="match status" value="1"/>
</dbReference>
<proteinExistence type="predicted"/>
<protein>
    <submittedName>
        <fullName evidence="3">Putative glutamyl-tRNA(Gln) amidotransferase</fullName>
    </submittedName>
</protein>
<dbReference type="KEGG" id="asd:AS9A_0596"/>
<dbReference type="Pfam" id="PF01425">
    <property type="entry name" value="Amidase"/>
    <property type="match status" value="1"/>
</dbReference>
<dbReference type="Proteomes" id="UP000009235">
    <property type="component" value="Chromosome"/>
</dbReference>
<feature type="domain" description="Amidase" evidence="1">
    <location>
        <begin position="3"/>
        <end position="372"/>
    </location>
</feature>
<dbReference type="STRING" id="443218.AS9A_0596"/>
<dbReference type="AlphaFoldDB" id="F6EJK1"/>
<sequence>MDPALPLAGTVFAVKDNIDVAGLPTTAACPEFAYTPERSATGVQRLVDAGAIVLGKANLDQFATGLVGTRSPYGACRNAHHPERIAGGSSSGSAVAVALGIADFALGTDTAGSGRVPAALNGIVGIKATLGLIPTDGVVPACPSYDCLTAFAPALADAVRVMRTMAGPSPRDPASRPWPTDARLAAPVTPHVAIPSQKDLTLLSHEARECFAAAVMQLEAAGARVSTIEISPFLSAARLLYDGALVAERYASFGEFVTGGGVTADASVQRIAADAKHVTGAQLARDQQQLRAVKLQTQALLDGFDAMLLPTAPTHPTLAEVAADPLGVNAMMGTYTNFLNLLDMAAVAVPAGEADGGLFGVSVVTRAFDDQAAIDIASAITGTVPGIFTETGAEVAVFGAHMRGFPLNRELLDAGARFVSEVRTAAAYRMLALPGPIAKPAVIRSAGGVSLRGELWRLPHAGLGQFLAALPRPMTLGKTELEDGRWVVGFGCSEPDGNDISGYGGWAAYQTASARAHR</sequence>
<dbReference type="Gene3D" id="1.20.58.1700">
    <property type="match status" value="1"/>
</dbReference>
<dbReference type="NCBIfam" id="NF006043">
    <property type="entry name" value="PRK08186.1"/>
    <property type="match status" value="1"/>
</dbReference>
<dbReference type="InterPro" id="IPR053844">
    <property type="entry name" value="AH_C"/>
</dbReference>
<gene>
    <name evidence="3" type="ordered locus">AS9A_0596</name>
</gene>
<keyword evidence="4" id="KW-1185">Reference proteome</keyword>
<dbReference type="EMBL" id="CP002786">
    <property type="protein sequence ID" value="AEF39050.1"/>
    <property type="molecule type" value="Genomic_DNA"/>
</dbReference>
<evidence type="ECO:0000313" key="4">
    <source>
        <dbReference type="Proteomes" id="UP000009235"/>
    </source>
</evidence>
<name>F6EJK1_HOYSD</name>
<dbReference type="InterPro" id="IPR000120">
    <property type="entry name" value="Amidase"/>
</dbReference>
<feature type="domain" description="Allophanate hydrolase C-terminal" evidence="2">
    <location>
        <begin position="394"/>
        <end position="510"/>
    </location>
</feature>
<organism evidence="3 4">
    <name type="scientific">Hoyosella subflava (strain DSM 45089 / JCM 17490 / NBRC 109087 / DQS3-9A1)</name>
    <name type="common">Amycolicicoccus subflavus</name>
    <dbReference type="NCBI Taxonomy" id="443218"/>
    <lineage>
        <taxon>Bacteria</taxon>
        <taxon>Bacillati</taxon>
        <taxon>Actinomycetota</taxon>
        <taxon>Actinomycetes</taxon>
        <taxon>Mycobacteriales</taxon>
        <taxon>Hoyosellaceae</taxon>
        <taxon>Hoyosella</taxon>
    </lineage>
</organism>
<dbReference type="eggNOG" id="COG0154">
    <property type="taxonomic scope" value="Bacteria"/>
</dbReference>
<evidence type="ECO:0000259" key="2">
    <source>
        <dbReference type="Pfam" id="PF21986"/>
    </source>
</evidence>
<dbReference type="PANTHER" id="PTHR11895">
    <property type="entry name" value="TRANSAMIDASE"/>
    <property type="match status" value="1"/>
</dbReference>
<dbReference type="GO" id="GO:0016740">
    <property type="term" value="F:transferase activity"/>
    <property type="evidence" value="ECO:0007669"/>
    <property type="project" value="UniProtKB-KW"/>
</dbReference>
<dbReference type="InterPro" id="IPR036928">
    <property type="entry name" value="AS_sf"/>
</dbReference>
<dbReference type="PANTHER" id="PTHR11895:SF169">
    <property type="entry name" value="GLUTAMYL-TRNA(GLN) AMIDOTRANSFERASE"/>
    <property type="match status" value="1"/>
</dbReference>
<dbReference type="Gene3D" id="3.10.490.10">
    <property type="entry name" value="Gamma-glutamyl cyclotransferase-like"/>
    <property type="match status" value="1"/>
</dbReference>
<accession>F6EJK1</accession>
<evidence type="ECO:0000313" key="3">
    <source>
        <dbReference type="EMBL" id="AEF39050.1"/>
    </source>
</evidence>
<dbReference type="SUPFAM" id="SSF75304">
    <property type="entry name" value="Amidase signature (AS) enzymes"/>
    <property type="match status" value="1"/>
</dbReference>
<reference evidence="3 4" key="1">
    <citation type="journal article" date="2011" name="J. Bacteriol.">
        <title>Complete genome sequence of Amycolicicoccus subflavus DQS3-9A1T, an actinomycete isolated from crude oil-polluted soil.</title>
        <authorList>
            <person name="Cai M."/>
            <person name="Chen W.M."/>
            <person name="Nie Y."/>
            <person name="Chi C.Q."/>
            <person name="Wang Y.N."/>
            <person name="Tang Y.Q."/>
            <person name="Li G.Y."/>
            <person name="Wu X.L."/>
        </authorList>
    </citation>
    <scope>NUCLEOTIDE SEQUENCE [LARGE SCALE GENOMIC DNA]</scope>
    <source>
        <strain evidence="4">DSM 45089 / DQS3-9A1</strain>
    </source>
</reference>
<dbReference type="HOGENOM" id="CLU_009600_0_1_11"/>
<dbReference type="InterPro" id="IPR014085">
    <property type="entry name" value="Allophanate_hydrolase"/>
</dbReference>
<dbReference type="eggNOG" id="COG2105">
    <property type="taxonomic scope" value="Bacteria"/>
</dbReference>
<dbReference type="Gene3D" id="3.90.1300.10">
    <property type="entry name" value="Amidase signature (AS) domain"/>
    <property type="match status" value="1"/>
</dbReference>
<dbReference type="InterPro" id="IPR023631">
    <property type="entry name" value="Amidase_dom"/>
</dbReference>
<evidence type="ECO:0000259" key="1">
    <source>
        <dbReference type="Pfam" id="PF01425"/>
    </source>
</evidence>